<comment type="caution">
    <text evidence="2">The sequence shown here is derived from an EMBL/GenBank/DDBJ whole genome shotgun (WGS) entry which is preliminary data.</text>
</comment>
<sequence length="117" mass="12636">MALERKSAIRKAPAADVVDVLTTAKPADAQIDDEQSFAMKPEPLAASSPEGSVSGPRRPGPGRPRGKRRMEPFSSKIEINLRDDLDAYLAETGVTITDFLDEAIREKLASINTSGQK</sequence>
<evidence type="ECO:0000256" key="1">
    <source>
        <dbReference type="SAM" id="MobiDB-lite"/>
    </source>
</evidence>
<accession>A0ABS6IA41</accession>
<feature type="region of interest" description="Disordered" evidence="1">
    <location>
        <begin position="28"/>
        <end position="75"/>
    </location>
</feature>
<gene>
    <name evidence="2" type="ORF">KSW38_20000</name>
</gene>
<proteinExistence type="predicted"/>
<reference evidence="2 3" key="1">
    <citation type="submission" date="2021-06" db="EMBL/GenBank/DDBJ databases">
        <authorList>
            <person name="Jeong J.W."/>
        </authorList>
    </citation>
    <scope>NUCLEOTIDE SEQUENCE [LARGE SCALE GENOMIC DNA]</scope>
    <source>
        <strain evidence="2 3">MMS21-TAE1-1</strain>
    </source>
</reference>
<dbReference type="EMBL" id="JAHOPC010000015">
    <property type="protein sequence ID" value="MBU8868580.1"/>
    <property type="molecule type" value="Genomic_DNA"/>
</dbReference>
<protein>
    <recommendedName>
        <fullName evidence="4">Stability/partitioning determinant</fullName>
    </recommendedName>
</protein>
<evidence type="ECO:0008006" key="4">
    <source>
        <dbReference type="Google" id="ProtNLM"/>
    </source>
</evidence>
<dbReference type="Proteomes" id="UP000824166">
    <property type="component" value="Unassembled WGS sequence"/>
</dbReference>
<name>A0ABS6IA41_9MICC</name>
<organism evidence="2 3">
    <name type="scientific">Paenarthrobacter aromaticivorans</name>
    <dbReference type="NCBI Taxonomy" id="2849150"/>
    <lineage>
        <taxon>Bacteria</taxon>
        <taxon>Bacillati</taxon>
        <taxon>Actinomycetota</taxon>
        <taxon>Actinomycetes</taxon>
        <taxon>Micrococcales</taxon>
        <taxon>Micrococcaceae</taxon>
        <taxon>Paenarthrobacter</taxon>
    </lineage>
</organism>
<evidence type="ECO:0000313" key="3">
    <source>
        <dbReference type="Proteomes" id="UP000824166"/>
    </source>
</evidence>
<keyword evidence="3" id="KW-1185">Reference proteome</keyword>
<evidence type="ECO:0000313" key="2">
    <source>
        <dbReference type="EMBL" id="MBU8868580.1"/>
    </source>
</evidence>
<feature type="compositionally biased region" description="Low complexity" evidence="1">
    <location>
        <begin position="47"/>
        <end position="57"/>
    </location>
</feature>
<dbReference type="RefSeq" id="WP_216926698.1">
    <property type="nucleotide sequence ID" value="NZ_JAHOPC010000015.1"/>
</dbReference>